<evidence type="ECO:0000259" key="2">
    <source>
        <dbReference type="Pfam" id="PF01826"/>
    </source>
</evidence>
<sequence>MTLNMGIALIILAVCASLVHVKAQDSTDPSALSYGSGSRWPSWNWPPRQLCWKRNEEYKSCVSGSCSEWTCKYLYQGWPTACTYDCASGCFCKEGYFRNRRGKCVLGYRCFKEITPYVRSFDE</sequence>
<organism evidence="3">
    <name type="scientific">Rhipicephalus microplus</name>
    <name type="common">Cattle tick</name>
    <name type="synonym">Boophilus microplus</name>
    <dbReference type="NCBI Taxonomy" id="6941"/>
    <lineage>
        <taxon>Eukaryota</taxon>
        <taxon>Metazoa</taxon>
        <taxon>Ecdysozoa</taxon>
        <taxon>Arthropoda</taxon>
        <taxon>Chelicerata</taxon>
        <taxon>Arachnida</taxon>
        <taxon>Acari</taxon>
        <taxon>Parasitiformes</taxon>
        <taxon>Ixodida</taxon>
        <taxon>Ixodoidea</taxon>
        <taxon>Ixodidae</taxon>
        <taxon>Rhipicephalinae</taxon>
        <taxon>Rhipicephalus</taxon>
        <taxon>Boophilus</taxon>
    </lineage>
</organism>
<dbReference type="Gene3D" id="2.10.25.10">
    <property type="entry name" value="Laminin"/>
    <property type="match status" value="1"/>
</dbReference>
<dbReference type="SUPFAM" id="SSF57567">
    <property type="entry name" value="Serine protease inhibitors"/>
    <property type="match status" value="1"/>
</dbReference>
<name>A0A6G5A3L4_RHIMP</name>
<dbReference type="EMBL" id="GIKN01003319">
    <property type="protein sequence ID" value="NIE45592.1"/>
    <property type="molecule type" value="Transcribed_RNA"/>
</dbReference>
<dbReference type="InterPro" id="IPR036084">
    <property type="entry name" value="Ser_inhib-like_sf"/>
</dbReference>
<evidence type="ECO:0000256" key="1">
    <source>
        <dbReference type="SAM" id="SignalP"/>
    </source>
</evidence>
<feature type="signal peptide" evidence="1">
    <location>
        <begin position="1"/>
        <end position="23"/>
    </location>
</feature>
<accession>A0A6G5A3L4</accession>
<feature type="domain" description="TIL" evidence="2">
    <location>
        <begin position="53"/>
        <end position="110"/>
    </location>
</feature>
<dbReference type="AlphaFoldDB" id="A0A6G5A3L4"/>
<dbReference type="CDD" id="cd19941">
    <property type="entry name" value="TIL"/>
    <property type="match status" value="1"/>
</dbReference>
<evidence type="ECO:0000313" key="3">
    <source>
        <dbReference type="EMBL" id="NIE45592.1"/>
    </source>
</evidence>
<reference evidence="3" key="1">
    <citation type="submission" date="2020-03" db="EMBL/GenBank/DDBJ databases">
        <title>A transcriptome and proteome of the tick Rhipicephalus microplus shaped by the genetic composition of its hosts and developmental stage.</title>
        <authorList>
            <person name="Garcia G.R."/>
            <person name="Ribeiro J.M.C."/>
            <person name="Maruyama S.R."/>
            <person name="Gardinasse L.G."/>
            <person name="Nelson K."/>
            <person name="Ferreira B.R."/>
            <person name="Andrade T.G."/>
            <person name="Santos I.K.F.M."/>
        </authorList>
    </citation>
    <scope>NUCLEOTIDE SEQUENCE</scope>
    <source>
        <strain evidence="3">NSGR</strain>
        <tissue evidence="3">Salivary glands</tissue>
    </source>
</reference>
<dbReference type="InterPro" id="IPR002919">
    <property type="entry name" value="TIL_dom"/>
</dbReference>
<dbReference type="Pfam" id="PF01826">
    <property type="entry name" value="TIL"/>
    <property type="match status" value="1"/>
</dbReference>
<feature type="chain" id="PRO_5026046372" description="TIL domain-containing protein" evidence="1">
    <location>
        <begin position="24"/>
        <end position="123"/>
    </location>
</feature>
<proteinExistence type="predicted"/>
<protein>
    <recommendedName>
        <fullName evidence="2">TIL domain-containing protein</fullName>
    </recommendedName>
</protein>
<keyword evidence="1" id="KW-0732">Signal</keyword>